<reference evidence="8" key="2">
    <citation type="journal article" date="2021" name="PeerJ">
        <title>Extensive microbial diversity within the chicken gut microbiome revealed by metagenomics and culture.</title>
        <authorList>
            <person name="Gilroy R."/>
            <person name="Ravi A."/>
            <person name="Getino M."/>
            <person name="Pursley I."/>
            <person name="Horton D.L."/>
            <person name="Alikhan N.F."/>
            <person name="Baker D."/>
            <person name="Gharbi K."/>
            <person name="Hall N."/>
            <person name="Watson M."/>
            <person name="Adriaenssens E.M."/>
            <person name="Foster-Nyarko E."/>
            <person name="Jarju S."/>
            <person name="Secka A."/>
            <person name="Antonio M."/>
            <person name="Oren A."/>
            <person name="Chaudhuri R.R."/>
            <person name="La Ragione R."/>
            <person name="Hildebrand F."/>
            <person name="Pallen M.J."/>
        </authorList>
    </citation>
    <scope>NUCLEOTIDE SEQUENCE</scope>
    <source>
        <strain evidence="8">15467</strain>
    </source>
</reference>
<feature type="transmembrane region" description="Helical" evidence="7">
    <location>
        <begin position="145"/>
        <end position="163"/>
    </location>
</feature>
<dbReference type="PRINTS" id="PR00176">
    <property type="entry name" value="NANEUSMPORT"/>
</dbReference>
<comment type="caution">
    <text evidence="8">The sequence shown here is derived from an EMBL/GenBank/DDBJ whole genome shotgun (WGS) entry which is preliminary data.</text>
</comment>
<dbReference type="InterPro" id="IPR000175">
    <property type="entry name" value="Na/ntran_symport"/>
</dbReference>
<feature type="transmembrane region" description="Helical" evidence="7">
    <location>
        <begin position="380"/>
        <end position="401"/>
    </location>
</feature>
<keyword evidence="4 7" id="KW-1133">Transmembrane helix</keyword>
<evidence type="ECO:0000313" key="8">
    <source>
        <dbReference type="EMBL" id="MBO8428955.1"/>
    </source>
</evidence>
<dbReference type="AlphaFoldDB" id="A0A9D9DLT3"/>
<accession>A0A9D9DLT3</accession>
<feature type="transmembrane region" description="Helical" evidence="7">
    <location>
        <begin position="253"/>
        <end position="277"/>
    </location>
</feature>
<dbReference type="CDD" id="cd10336">
    <property type="entry name" value="SLC6sbd_Tyt1-Like"/>
    <property type="match status" value="1"/>
</dbReference>
<keyword evidence="2 6" id="KW-0813">Transport</keyword>
<gene>
    <name evidence="8" type="ORF">IAC68_03360</name>
</gene>
<dbReference type="PANTHER" id="PTHR42948:SF1">
    <property type="entry name" value="TRANSPORTER"/>
    <property type="match status" value="1"/>
</dbReference>
<comment type="subcellular location">
    <subcellularLocation>
        <location evidence="1">Membrane</location>
        <topology evidence="1">Multi-pass membrane protein</topology>
    </subcellularLocation>
</comment>
<dbReference type="GO" id="GO:0015293">
    <property type="term" value="F:symporter activity"/>
    <property type="evidence" value="ECO:0007669"/>
    <property type="project" value="UniProtKB-KW"/>
</dbReference>
<organism evidence="8 9">
    <name type="scientific">Candidatus Egerieousia excrementavium</name>
    <dbReference type="NCBI Taxonomy" id="2840778"/>
    <lineage>
        <taxon>Bacteria</taxon>
        <taxon>Pseudomonadati</taxon>
        <taxon>Bacteroidota</taxon>
        <taxon>Bacteroidia</taxon>
        <taxon>Bacteroidales</taxon>
        <taxon>Candidatus Egerieousia</taxon>
    </lineage>
</organism>
<feature type="transmembrane region" description="Helical" evidence="7">
    <location>
        <begin position="422"/>
        <end position="446"/>
    </location>
</feature>
<dbReference type="GO" id="GO:0016020">
    <property type="term" value="C:membrane"/>
    <property type="evidence" value="ECO:0007669"/>
    <property type="project" value="UniProtKB-SubCell"/>
</dbReference>
<evidence type="ECO:0000256" key="1">
    <source>
        <dbReference type="ARBA" id="ARBA00004141"/>
    </source>
</evidence>
<name>A0A9D9DLT3_9BACT</name>
<evidence type="ECO:0000256" key="5">
    <source>
        <dbReference type="ARBA" id="ARBA00023136"/>
    </source>
</evidence>
<evidence type="ECO:0000313" key="9">
    <source>
        <dbReference type="Proteomes" id="UP000823635"/>
    </source>
</evidence>
<feature type="transmembrane region" description="Helical" evidence="7">
    <location>
        <begin position="86"/>
        <end position="107"/>
    </location>
</feature>
<dbReference type="PROSITE" id="PS50267">
    <property type="entry name" value="NA_NEUROTRAN_SYMP_3"/>
    <property type="match status" value="1"/>
</dbReference>
<protein>
    <recommendedName>
        <fullName evidence="6">Transporter</fullName>
    </recommendedName>
</protein>
<keyword evidence="5 7" id="KW-0472">Membrane</keyword>
<feature type="transmembrane region" description="Helical" evidence="7">
    <location>
        <begin position="12"/>
        <end position="29"/>
    </location>
</feature>
<dbReference type="PANTHER" id="PTHR42948">
    <property type="entry name" value="TRANSPORTER"/>
    <property type="match status" value="1"/>
</dbReference>
<proteinExistence type="inferred from homology"/>
<dbReference type="Pfam" id="PF00209">
    <property type="entry name" value="SNF"/>
    <property type="match status" value="2"/>
</dbReference>
<evidence type="ECO:0000256" key="3">
    <source>
        <dbReference type="ARBA" id="ARBA00022692"/>
    </source>
</evidence>
<keyword evidence="6" id="KW-0769">Symport</keyword>
<feature type="transmembrane region" description="Helical" evidence="7">
    <location>
        <begin position="222"/>
        <end position="241"/>
    </location>
</feature>
<dbReference type="Proteomes" id="UP000823635">
    <property type="component" value="Unassembled WGS sequence"/>
</dbReference>
<dbReference type="NCBIfam" id="NF037979">
    <property type="entry name" value="Na_transp"/>
    <property type="match status" value="1"/>
</dbReference>
<reference evidence="8" key="1">
    <citation type="submission" date="2020-10" db="EMBL/GenBank/DDBJ databases">
        <authorList>
            <person name="Gilroy R."/>
        </authorList>
    </citation>
    <scope>NUCLEOTIDE SEQUENCE</scope>
    <source>
        <strain evidence="8">15467</strain>
    </source>
</reference>
<dbReference type="InterPro" id="IPR047218">
    <property type="entry name" value="YocR/YhdH-like"/>
</dbReference>
<comment type="similarity">
    <text evidence="6">Belongs to the sodium:neurotransmitter symporter (SNF) (TC 2.A.22) family.</text>
</comment>
<dbReference type="InterPro" id="IPR037272">
    <property type="entry name" value="SNS_sf"/>
</dbReference>
<feature type="transmembrane region" description="Helical" evidence="7">
    <location>
        <begin position="339"/>
        <end position="360"/>
    </location>
</feature>
<dbReference type="SUPFAM" id="SSF161070">
    <property type="entry name" value="SNF-like"/>
    <property type="match status" value="1"/>
</dbReference>
<feature type="transmembrane region" description="Helical" evidence="7">
    <location>
        <begin position="297"/>
        <end position="327"/>
    </location>
</feature>
<evidence type="ECO:0000256" key="7">
    <source>
        <dbReference type="SAM" id="Phobius"/>
    </source>
</evidence>
<dbReference type="PROSITE" id="PS00610">
    <property type="entry name" value="NA_NEUROTRAN_SYMP_1"/>
    <property type="match status" value="1"/>
</dbReference>
<sequence length="447" mass="47884">MEQHNDNFRSRVGVLLALAGSAIGLGNLWRFPYLLGTNGGAAFIIIYLFFVFIICLPIMFSEFTIGRRSGANAFRAFRKLSPGSKWNFMGIFVVLTPILVVSFYSVVGGWTIDYMVKAATGAFSGTSQQLGSLFSDTISSPLGPIIYMLVFLVLSCLVLLAGVEKGIERFSKVMMPALFVMIVIIAIRSVTLKGAGAGLSFLFNPDFSKVTSQTFMDALGQAFFSLSLGCGTVITYASYVAKKESIVGISAQTAIADTTFALLAGVAIMPAVFSFGISPSQGPGLVFVTLPYIFSHLPLGNLLGVIFFFVLFIAAITSAISLIEVAVAYVKEEFKVNRVVAVIISFVVVAVIGALCSLSQGNVLHIELLGKNLFDLLDSASANVLMPLGGLFSVIFVGWILKKPNVSDELTSSGAVRLKKAAIDIIFFLIKYIAPVAIIVIMLGAWL</sequence>
<feature type="transmembrane region" description="Helical" evidence="7">
    <location>
        <begin position="175"/>
        <end position="202"/>
    </location>
</feature>
<evidence type="ECO:0000256" key="2">
    <source>
        <dbReference type="ARBA" id="ARBA00022448"/>
    </source>
</evidence>
<feature type="transmembrane region" description="Helical" evidence="7">
    <location>
        <begin position="41"/>
        <end position="65"/>
    </location>
</feature>
<dbReference type="EMBL" id="JADINB010000074">
    <property type="protein sequence ID" value="MBO8428955.1"/>
    <property type="molecule type" value="Genomic_DNA"/>
</dbReference>
<evidence type="ECO:0000256" key="4">
    <source>
        <dbReference type="ARBA" id="ARBA00022989"/>
    </source>
</evidence>
<keyword evidence="3 6" id="KW-0812">Transmembrane</keyword>
<evidence type="ECO:0000256" key="6">
    <source>
        <dbReference type="RuleBase" id="RU003732"/>
    </source>
</evidence>